<dbReference type="EMBL" id="JABVCQ010000009">
    <property type="protein sequence ID" value="MBB1125696.1"/>
    <property type="molecule type" value="Genomic_DNA"/>
</dbReference>
<comment type="cofactor">
    <cofactor evidence="1">
        <name>pyridoxal 5'-phosphate</name>
        <dbReference type="ChEBI" id="CHEBI:597326"/>
    </cofactor>
</comment>
<dbReference type="InterPro" id="IPR043132">
    <property type="entry name" value="BCAT-like_C"/>
</dbReference>
<dbReference type="InterPro" id="IPR001544">
    <property type="entry name" value="Aminotrans_IV"/>
</dbReference>
<dbReference type="EC" id="4.1.3.38" evidence="6"/>
<keyword evidence="4" id="KW-0289">Folate biosynthesis</keyword>
<evidence type="ECO:0000256" key="7">
    <source>
        <dbReference type="ARBA" id="ARBA00049529"/>
    </source>
</evidence>
<evidence type="ECO:0000256" key="2">
    <source>
        <dbReference type="ARBA" id="ARBA00009320"/>
    </source>
</evidence>
<dbReference type="InterPro" id="IPR036038">
    <property type="entry name" value="Aminotransferase-like"/>
</dbReference>
<gene>
    <name evidence="11" type="ORF">HUK38_05540</name>
</gene>
<dbReference type="FunFam" id="3.20.10.10:FF:000002">
    <property type="entry name" value="D-alanine aminotransferase"/>
    <property type="match status" value="1"/>
</dbReference>
<dbReference type="Pfam" id="PF01063">
    <property type="entry name" value="Aminotran_4"/>
    <property type="match status" value="1"/>
</dbReference>
<dbReference type="RefSeq" id="WP_182583294.1">
    <property type="nucleotide sequence ID" value="NZ_JABVCQ010000009.1"/>
</dbReference>
<evidence type="ECO:0000256" key="3">
    <source>
        <dbReference type="ARBA" id="ARBA00022898"/>
    </source>
</evidence>
<accession>A0A839HE83</accession>
<keyword evidence="3" id="KW-0663">Pyridoxal phosphate</keyword>
<dbReference type="GO" id="GO:0008483">
    <property type="term" value="F:transaminase activity"/>
    <property type="evidence" value="ECO:0007669"/>
    <property type="project" value="UniProtKB-KW"/>
</dbReference>
<dbReference type="SUPFAM" id="SSF56752">
    <property type="entry name" value="D-aminoacid aminotransferase-like PLP-dependent enzymes"/>
    <property type="match status" value="1"/>
</dbReference>
<organism evidence="11 12">
    <name type="scientific">Thiospirillum jenense</name>
    <dbReference type="NCBI Taxonomy" id="1653858"/>
    <lineage>
        <taxon>Bacteria</taxon>
        <taxon>Pseudomonadati</taxon>
        <taxon>Pseudomonadota</taxon>
        <taxon>Gammaproteobacteria</taxon>
        <taxon>Chromatiales</taxon>
        <taxon>Chromatiaceae</taxon>
        <taxon>Thiospirillum</taxon>
    </lineage>
</organism>
<comment type="catalytic activity">
    <reaction evidence="7">
        <text>4-amino-4-deoxychorismate = 4-aminobenzoate + pyruvate + H(+)</text>
        <dbReference type="Rhea" id="RHEA:16201"/>
        <dbReference type="ChEBI" id="CHEBI:15361"/>
        <dbReference type="ChEBI" id="CHEBI:15378"/>
        <dbReference type="ChEBI" id="CHEBI:17836"/>
        <dbReference type="ChEBI" id="CHEBI:58406"/>
        <dbReference type="EC" id="4.1.3.38"/>
    </reaction>
</comment>
<proteinExistence type="inferred from homology"/>
<dbReference type="Gene3D" id="3.30.470.10">
    <property type="match status" value="1"/>
</dbReference>
<dbReference type="GO" id="GO:0046656">
    <property type="term" value="P:folic acid biosynthetic process"/>
    <property type="evidence" value="ECO:0007669"/>
    <property type="project" value="UniProtKB-KW"/>
</dbReference>
<dbReference type="Gene3D" id="3.20.10.10">
    <property type="entry name" value="D-amino Acid Aminotransferase, subunit A, domain 2"/>
    <property type="match status" value="1"/>
</dbReference>
<protein>
    <recommendedName>
        <fullName evidence="9">Aminodeoxychorismate lyase</fullName>
        <ecNumber evidence="6">4.1.3.38</ecNumber>
    </recommendedName>
    <alternativeName>
        <fullName evidence="10">4-amino-4-deoxychorismate lyase</fullName>
    </alternativeName>
</protein>
<keyword evidence="12" id="KW-1185">Reference proteome</keyword>
<keyword evidence="11" id="KW-0808">Transferase</keyword>
<evidence type="ECO:0000256" key="1">
    <source>
        <dbReference type="ARBA" id="ARBA00001933"/>
    </source>
</evidence>
<evidence type="ECO:0000313" key="12">
    <source>
        <dbReference type="Proteomes" id="UP000548632"/>
    </source>
</evidence>
<name>A0A839HE83_9GAMM</name>
<dbReference type="GO" id="GO:0008696">
    <property type="term" value="F:4-amino-4-deoxychorismate lyase activity"/>
    <property type="evidence" value="ECO:0007669"/>
    <property type="project" value="UniProtKB-EC"/>
</dbReference>
<evidence type="ECO:0000256" key="9">
    <source>
        <dbReference type="ARBA" id="ARBA00069174"/>
    </source>
</evidence>
<evidence type="ECO:0000313" key="11">
    <source>
        <dbReference type="EMBL" id="MBB1125696.1"/>
    </source>
</evidence>
<evidence type="ECO:0000256" key="4">
    <source>
        <dbReference type="ARBA" id="ARBA00022909"/>
    </source>
</evidence>
<evidence type="ECO:0000256" key="10">
    <source>
        <dbReference type="ARBA" id="ARBA00080135"/>
    </source>
</evidence>
<dbReference type="GO" id="GO:0008652">
    <property type="term" value="P:amino acid biosynthetic process"/>
    <property type="evidence" value="ECO:0007669"/>
    <property type="project" value="UniProtKB-ARBA"/>
</dbReference>
<dbReference type="AlphaFoldDB" id="A0A839HE83"/>
<evidence type="ECO:0000256" key="8">
    <source>
        <dbReference type="ARBA" id="ARBA00054027"/>
    </source>
</evidence>
<keyword evidence="11" id="KW-0032">Aminotransferase</keyword>
<dbReference type="PANTHER" id="PTHR42743">
    <property type="entry name" value="AMINO-ACID AMINOTRANSFERASE"/>
    <property type="match status" value="1"/>
</dbReference>
<comment type="similarity">
    <text evidence="2">Belongs to the class-IV pyridoxal-phosphate-dependent aminotransferase family.</text>
</comment>
<dbReference type="InterPro" id="IPR043131">
    <property type="entry name" value="BCAT-like_N"/>
</dbReference>
<dbReference type="GO" id="GO:0005829">
    <property type="term" value="C:cytosol"/>
    <property type="evidence" value="ECO:0007669"/>
    <property type="project" value="TreeGrafter"/>
</dbReference>
<dbReference type="InterPro" id="IPR050571">
    <property type="entry name" value="Class-IV_PLP-Dep_Aminotrnsfr"/>
</dbReference>
<evidence type="ECO:0000256" key="5">
    <source>
        <dbReference type="ARBA" id="ARBA00035633"/>
    </source>
</evidence>
<comment type="pathway">
    <text evidence="5">Cofactor biosynthesis; tetrahydrofolate biosynthesis; 4-aminobenzoate from chorismate: step 2/2.</text>
</comment>
<sequence length="292" mass="31739">MALVYLNGAFLPLEQAQVSVLDRGFLFGDGVYEVIPVYGGKPVELAAHFNRLDASLRGIHLINPLSRAEWRAVLRQLVNNNPDGDQTLYLQVTRGAPPARDHRFPDPATTAPTVFAQAKPLKPRDPQVLAQGAAVVLCDDVRWSRCDIKSISLVAAVLARQAAAAQGAEEALLVRDGHVTEGSTSNYFIVTSNQQLITPPRGPYLLSGITRELVMTLAQAAGLTVTERDVTVDECRAAAELWLTSSTREVLPVTRLDGAPIGDGRPGALWQKLDSCYQRYKQTLTADTAWAD</sequence>
<dbReference type="Proteomes" id="UP000548632">
    <property type="component" value="Unassembled WGS sequence"/>
</dbReference>
<comment type="caution">
    <text evidence="11">The sequence shown here is derived from an EMBL/GenBank/DDBJ whole genome shotgun (WGS) entry which is preliminary data.</text>
</comment>
<evidence type="ECO:0000256" key="6">
    <source>
        <dbReference type="ARBA" id="ARBA00035676"/>
    </source>
</evidence>
<comment type="function">
    <text evidence="8">Involved in the biosynthesis of p-aminobenzoate (PABA), a precursor of tetrahydrofolate. Converts 4-amino-4-deoxychorismate into 4-aminobenzoate (PABA) and pyruvate.</text>
</comment>
<dbReference type="PANTHER" id="PTHR42743:SF10">
    <property type="entry name" value="D-ALANINE AMINOTRANSFERASE"/>
    <property type="match status" value="1"/>
</dbReference>
<reference evidence="11 12" key="1">
    <citation type="journal article" date="2020" name="Arch. Microbiol.">
        <title>The genome sequence of the giant phototrophic gammaproteobacterium Thiospirillum jenense gives insight into its physiological properties and phylogenetic relationships.</title>
        <authorList>
            <person name="Imhoff J.F."/>
            <person name="Meyer T.E."/>
            <person name="Kyndt J.A."/>
        </authorList>
    </citation>
    <scope>NUCLEOTIDE SEQUENCE [LARGE SCALE GENOMIC DNA]</scope>
    <source>
        <strain evidence="11 12">DSM 216</strain>
    </source>
</reference>